<keyword evidence="3" id="KW-0456">Lyase</keyword>
<evidence type="ECO:0000256" key="1">
    <source>
        <dbReference type="SAM" id="MobiDB-lite"/>
    </source>
</evidence>
<dbReference type="GO" id="GO:0005576">
    <property type="term" value="C:extracellular region"/>
    <property type="evidence" value="ECO:0007669"/>
    <property type="project" value="InterPro"/>
</dbReference>
<sequence>MKLHDPVYDPTFRAEKSYFFFDNEVIALGSGIRNDDGANATETTLFQSMMNDPAMPIRVQSEQPVTEFPYRFEVTKDEKAWLMDPYGNGYVIPHAGGLRVERKTQSSPDQSGKKTASGAYSTAWIDHGASPKDAGYEYAVLVQAAPGQVKQYAEAPSYEVLRKDSGAHIVKHRKQQALGYVIFDERTNIEGGVVRKTSRPSIIMEQETGSGIVLSVADPDLRLPKLPDQRMDDDVALTAGTMETVRVELRGSWRPAQPLPGGIRIVSQGAMTALEFDCSSGKTMEVALTRAM</sequence>
<dbReference type="PANTHER" id="PTHR37322">
    <property type="match status" value="1"/>
</dbReference>
<organism evidence="3 4">
    <name type="scientific">Paenibacillus solanacearum</name>
    <dbReference type="NCBI Taxonomy" id="2048548"/>
    <lineage>
        <taxon>Bacteria</taxon>
        <taxon>Bacillati</taxon>
        <taxon>Bacillota</taxon>
        <taxon>Bacilli</taxon>
        <taxon>Bacillales</taxon>
        <taxon>Paenibacillaceae</taxon>
        <taxon>Paenibacillus</taxon>
    </lineage>
</organism>
<dbReference type="GO" id="GO:0006027">
    <property type="term" value="P:glycosaminoglycan catabolic process"/>
    <property type="evidence" value="ECO:0007669"/>
    <property type="project" value="InterPro"/>
</dbReference>
<dbReference type="PANTHER" id="PTHR37322:SF3">
    <property type="entry name" value="CHONDROITIN SULFATE ABC EXOLYASE"/>
    <property type="match status" value="1"/>
</dbReference>
<dbReference type="InterPro" id="IPR003159">
    <property type="entry name" value="Lyase_8_central_dom"/>
</dbReference>
<feature type="region of interest" description="Disordered" evidence="1">
    <location>
        <begin position="100"/>
        <end position="119"/>
    </location>
</feature>
<dbReference type="AlphaFoldDB" id="A0A916JR27"/>
<gene>
    <name evidence="3" type="ORF">PAESOLCIP111_00034</name>
</gene>
<feature type="compositionally biased region" description="Polar residues" evidence="1">
    <location>
        <begin position="105"/>
        <end position="119"/>
    </location>
</feature>
<dbReference type="GO" id="GO:0034000">
    <property type="term" value="F:chondroitin-sulfate-ABC endolyase activity"/>
    <property type="evidence" value="ECO:0007669"/>
    <property type="project" value="UniProtKB-EC"/>
</dbReference>
<dbReference type="Pfam" id="PF02278">
    <property type="entry name" value="Lyase_8"/>
    <property type="match status" value="1"/>
</dbReference>
<dbReference type="EC" id="4.2.2.20" evidence="3"/>
<proteinExistence type="predicted"/>
<evidence type="ECO:0000313" key="4">
    <source>
        <dbReference type="Proteomes" id="UP000693672"/>
    </source>
</evidence>
<reference evidence="3" key="1">
    <citation type="submission" date="2021-06" db="EMBL/GenBank/DDBJ databases">
        <authorList>
            <person name="Criscuolo A."/>
        </authorList>
    </citation>
    <scope>NUCLEOTIDE SEQUENCE</scope>
    <source>
        <strain evidence="3">CIP111600</strain>
    </source>
</reference>
<evidence type="ECO:0000259" key="2">
    <source>
        <dbReference type="Pfam" id="PF02278"/>
    </source>
</evidence>
<dbReference type="EMBL" id="CAJVAS010000001">
    <property type="protein sequence ID" value="CAG7595314.1"/>
    <property type="molecule type" value="Genomic_DNA"/>
</dbReference>
<name>A0A916JR27_9BACL</name>
<comment type="caution">
    <text evidence="3">The sequence shown here is derived from an EMBL/GenBank/DDBJ whole genome shotgun (WGS) entry which is preliminary data.</text>
</comment>
<dbReference type="Proteomes" id="UP000693672">
    <property type="component" value="Unassembled WGS sequence"/>
</dbReference>
<dbReference type="InterPro" id="IPR039174">
    <property type="entry name" value="Chondroitin_ABC_lyase"/>
</dbReference>
<accession>A0A916JR27</accession>
<protein>
    <submittedName>
        <fullName evidence="3">Chondroitin sulfate ABC endolyase</fullName>
        <ecNumber evidence="3">4.2.2.20</ecNumber>
    </submittedName>
</protein>
<feature type="domain" description="Polysaccharide lyase family 8 central" evidence="2">
    <location>
        <begin position="5"/>
        <end position="143"/>
    </location>
</feature>
<evidence type="ECO:0000313" key="3">
    <source>
        <dbReference type="EMBL" id="CAG7595314.1"/>
    </source>
</evidence>
<keyword evidence="4" id="KW-1185">Reference proteome</keyword>